<evidence type="ECO:0000256" key="2">
    <source>
        <dbReference type="ARBA" id="ARBA00023274"/>
    </source>
</evidence>
<organism evidence="6 7">
    <name type="scientific">Chlorella vulgaris</name>
    <name type="common">Green alga</name>
    <dbReference type="NCBI Taxonomy" id="3077"/>
    <lineage>
        <taxon>Eukaryota</taxon>
        <taxon>Viridiplantae</taxon>
        <taxon>Chlorophyta</taxon>
        <taxon>core chlorophytes</taxon>
        <taxon>Trebouxiophyceae</taxon>
        <taxon>Chlorellales</taxon>
        <taxon>Chlorellaceae</taxon>
        <taxon>Chlorella clade</taxon>
        <taxon>Chlorella</taxon>
    </lineage>
</organism>
<dbReference type="SUPFAM" id="SSF143800">
    <property type="entry name" value="L28p-like"/>
    <property type="match status" value="1"/>
</dbReference>
<evidence type="ECO:0000313" key="6">
    <source>
        <dbReference type="EMBL" id="KAI3437645.1"/>
    </source>
</evidence>
<feature type="compositionally biased region" description="Low complexity" evidence="5">
    <location>
        <begin position="83"/>
        <end position="104"/>
    </location>
</feature>
<dbReference type="GO" id="GO:0006412">
    <property type="term" value="P:translation"/>
    <property type="evidence" value="ECO:0007669"/>
    <property type="project" value="InterPro"/>
</dbReference>
<sequence length="104" mass="11143">MVQKGIHPLLNTLRVVMRNGASFTIQTTLRRSAPYMLQTDTTNNPIYTGESSGLSLEDARTQRVMSRYEGFVVNDQEEAAVDPAAASPSSSSSSSSSSGGKSKK</sequence>
<gene>
    <name evidence="6" type="ORF">D9Q98_000096</name>
</gene>
<comment type="caution">
    <text evidence="6">The sequence shown here is derived from an EMBL/GenBank/DDBJ whole genome shotgun (WGS) entry which is preliminary data.</text>
</comment>
<dbReference type="EMBL" id="SIDB01000001">
    <property type="protein sequence ID" value="KAI3437645.1"/>
    <property type="molecule type" value="Genomic_DNA"/>
</dbReference>
<keyword evidence="7" id="KW-1185">Reference proteome</keyword>
<evidence type="ECO:0000256" key="3">
    <source>
        <dbReference type="ARBA" id="ARBA00035270"/>
    </source>
</evidence>
<name>A0A9D4TXJ7_CHLVU</name>
<reference evidence="6" key="2">
    <citation type="submission" date="2020-11" db="EMBL/GenBank/DDBJ databases">
        <authorList>
            <person name="Cecchin M."/>
            <person name="Marcolungo L."/>
            <person name="Rossato M."/>
            <person name="Girolomoni L."/>
            <person name="Cosentino E."/>
            <person name="Cuine S."/>
            <person name="Li-Beisson Y."/>
            <person name="Delledonne M."/>
            <person name="Ballottari M."/>
        </authorList>
    </citation>
    <scope>NUCLEOTIDE SEQUENCE</scope>
    <source>
        <strain evidence="6">211/11P</strain>
        <tissue evidence="6">Whole cell</tissue>
    </source>
</reference>
<dbReference type="InterPro" id="IPR042105">
    <property type="entry name" value="Ribosomal_bL31_sf"/>
</dbReference>
<proteinExistence type="predicted"/>
<dbReference type="GO" id="GO:0003735">
    <property type="term" value="F:structural constituent of ribosome"/>
    <property type="evidence" value="ECO:0007669"/>
    <property type="project" value="InterPro"/>
</dbReference>
<dbReference type="Proteomes" id="UP001055712">
    <property type="component" value="Unassembled WGS sequence"/>
</dbReference>
<evidence type="ECO:0000256" key="5">
    <source>
        <dbReference type="SAM" id="MobiDB-lite"/>
    </source>
</evidence>
<evidence type="ECO:0000256" key="4">
    <source>
        <dbReference type="ARBA" id="ARBA00035529"/>
    </source>
</evidence>
<reference evidence="6" key="1">
    <citation type="journal article" date="2019" name="Plant J.">
        <title>Chlorella vulgaris genome assembly and annotation reveals the molecular basis for metabolic acclimation to high light conditions.</title>
        <authorList>
            <person name="Cecchin M."/>
            <person name="Marcolungo L."/>
            <person name="Rossato M."/>
            <person name="Girolomoni L."/>
            <person name="Cosentino E."/>
            <person name="Cuine S."/>
            <person name="Li-Beisson Y."/>
            <person name="Delledonne M."/>
            <person name="Ballottari M."/>
        </authorList>
    </citation>
    <scope>NUCLEOTIDE SEQUENCE</scope>
    <source>
        <strain evidence="6">211/11P</strain>
    </source>
</reference>
<accession>A0A9D4TXJ7</accession>
<dbReference type="InterPro" id="IPR034704">
    <property type="entry name" value="Ribosomal_bL28/bL31-like_sf"/>
</dbReference>
<keyword evidence="1" id="KW-0689">Ribosomal protein</keyword>
<dbReference type="InterPro" id="IPR002150">
    <property type="entry name" value="Ribosomal_bL31"/>
</dbReference>
<evidence type="ECO:0000256" key="1">
    <source>
        <dbReference type="ARBA" id="ARBA00022980"/>
    </source>
</evidence>
<evidence type="ECO:0000313" key="7">
    <source>
        <dbReference type="Proteomes" id="UP001055712"/>
    </source>
</evidence>
<protein>
    <recommendedName>
        <fullName evidence="3">Large ribosomal subunit protein bL31c</fullName>
    </recommendedName>
    <alternativeName>
        <fullName evidence="4">50S ribosomal protein L31, chloroplastic</fullName>
    </alternativeName>
</protein>
<keyword evidence="2" id="KW-0687">Ribonucleoprotein</keyword>
<dbReference type="GO" id="GO:1990904">
    <property type="term" value="C:ribonucleoprotein complex"/>
    <property type="evidence" value="ECO:0007669"/>
    <property type="project" value="UniProtKB-KW"/>
</dbReference>
<dbReference type="Gene3D" id="4.10.830.30">
    <property type="entry name" value="Ribosomal protein L31"/>
    <property type="match status" value="1"/>
</dbReference>
<dbReference type="Pfam" id="PF01197">
    <property type="entry name" value="Ribosomal_L31"/>
    <property type="match status" value="1"/>
</dbReference>
<dbReference type="AlphaFoldDB" id="A0A9D4TXJ7"/>
<dbReference type="OrthoDB" id="509143at2759"/>
<feature type="region of interest" description="Disordered" evidence="5">
    <location>
        <begin position="75"/>
        <end position="104"/>
    </location>
</feature>
<dbReference type="GO" id="GO:0005840">
    <property type="term" value="C:ribosome"/>
    <property type="evidence" value="ECO:0007669"/>
    <property type="project" value="UniProtKB-KW"/>
</dbReference>